<organism evidence="2 3">
    <name type="scientific">Streptomyces gamaensis</name>
    <dbReference type="NCBI Taxonomy" id="1763542"/>
    <lineage>
        <taxon>Bacteria</taxon>
        <taxon>Bacillati</taxon>
        <taxon>Actinomycetota</taxon>
        <taxon>Actinomycetes</taxon>
        <taxon>Kitasatosporales</taxon>
        <taxon>Streptomycetaceae</taxon>
        <taxon>Streptomyces</taxon>
    </lineage>
</organism>
<sequence length="91" mass="9837">MRPYVLAYEQQAPSPEPYGHVHGPHNPVEVPRHHAPYEPAPEPRPGLTPDQRNRRTALALALDGIDIGPSVIHGHRIGTPAVPAPRTAVAV</sequence>
<protein>
    <submittedName>
        <fullName evidence="2">Uncharacterized protein</fullName>
    </submittedName>
</protein>
<comment type="caution">
    <text evidence="2">The sequence shown here is derived from an EMBL/GenBank/DDBJ whole genome shotgun (WGS) entry which is preliminary data.</text>
</comment>
<evidence type="ECO:0000256" key="1">
    <source>
        <dbReference type="SAM" id="MobiDB-lite"/>
    </source>
</evidence>
<dbReference type="Proteomes" id="UP001596083">
    <property type="component" value="Unassembled WGS sequence"/>
</dbReference>
<keyword evidence="3" id="KW-1185">Reference proteome</keyword>
<proteinExistence type="predicted"/>
<dbReference type="EMBL" id="JBHSPB010000003">
    <property type="protein sequence ID" value="MFC5719562.1"/>
    <property type="molecule type" value="Genomic_DNA"/>
</dbReference>
<gene>
    <name evidence="2" type="ORF">ACFP1Z_05135</name>
</gene>
<evidence type="ECO:0000313" key="3">
    <source>
        <dbReference type="Proteomes" id="UP001596083"/>
    </source>
</evidence>
<feature type="region of interest" description="Disordered" evidence="1">
    <location>
        <begin position="1"/>
        <end position="51"/>
    </location>
</feature>
<reference evidence="3" key="1">
    <citation type="journal article" date="2019" name="Int. J. Syst. Evol. Microbiol.">
        <title>The Global Catalogue of Microorganisms (GCM) 10K type strain sequencing project: providing services to taxonomists for standard genome sequencing and annotation.</title>
        <authorList>
            <consortium name="The Broad Institute Genomics Platform"/>
            <consortium name="The Broad Institute Genome Sequencing Center for Infectious Disease"/>
            <person name="Wu L."/>
            <person name="Ma J."/>
        </authorList>
    </citation>
    <scope>NUCLEOTIDE SEQUENCE [LARGE SCALE GENOMIC DNA]</scope>
    <source>
        <strain evidence="3">CGMCC 4.7304</strain>
    </source>
</reference>
<accession>A0ABW0YTR5</accession>
<dbReference type="RefSeq" id="WP_390314673.1">
    <property type="nucleotide sequence ID" value="NZ_JBHSPB010000003.1"/>
</dbReference>
<evidence type="ECO:0000313" key="2">
    <source>
        <dbReference type="EMBL" id="MFC5719562.1"/>
    </source>
</evidence>
<name>A0ABW0YTR5_9ACTN</name>